<protein>
    <submittedName>
        <fullName evidence="2">Uncharacterized protein</fullName>
    </submittedName>
</protein>
<dbReference type="STRING" id="1802421.A2318_04560"/>
<comment type="caution">
    <text evidence="2">The sequence shown here is derived from an EMBL/GenBank/DDBJ whole genome shotgun (WGS) entry which is preliminary data.</text>
</comment>
<dbReference type="Proteomes" id="UP000177331">
    <property type="component" value="Unassembled WGS sequence"/>
</dbReference>
<proteinExistence type="predicted"/>
<evidence type="ECO:0000313" key="2">
    <source>
        <dbReference type="EMBL" id="OGL98613.1"/>
    </source>
</evidence>
<evidence type="ECO:0000313" key="3">
    <source>
        <dbReference type="Proteomes" id="UP000177331"/>
    </source>
</evidence>
<keyword evidence="1" id="KW-0175">Coiled coil</keyword>
<organism evidence="2 3">
    <name type="scientific">Candidatus Uhrbacteria bacterium RIFOXYB2_FULL_45_11</name>
    <dbReference type="NCBI Taxonomy" id="1802421"/>
    <lineage>
        <taxon>Bacteria</taxon>
        <taxon>Candidatus Uhriibacteriota</taxon>
    </lineage>
</organism>
<accession>A0A1F7W733</accession>
<dbReference type="EMBL" id="MGFD01000024">
    <property type="protein sequence ID" value="OGL98613.1"/>
    <property type="molecule type" value="Genomic_DNA"/>
</dbReference>
<dbReference type="AlphaFoldDB" id="A0A1F7W733"/>
<gene>
    <name evidence="2" type="ORF">A2318_04560</name>
</gene>
<name>A0A1F7W733_9BACT</name>
<reference evidence="2 3" key="1">
    <citation type="journal article" date="2016" name="Nat. Commun.">
        <title>Thousands of microbial genomes shed light on interconnected biogeochemical processes in an aquifer system.</title>
        <authorList>
            <person name="Anantharaman K."/>
            <person name="Brown C.T."/>
            <person name="Hug L.A."/>
            <person name="Sharon I."/>
            <person name="Castelle C.J."/>
            <person name="Probst A.J."/>
            <person name="Thomas B.C."/>
            <person name="Singh A."/>
            <person name="Wilkins M.J."/>
            <person name="Karaoz U."/>
            <person name="Brodie E.L."/>
            <person name="Williams K.H."/>
            <person name="Hubbard S.S."/>
            <person name="Banfield J.F."/>
        </authorList>
    </citation>
    <scope>NUCLEOTIDE SEQUENCE [LARGE SCALE GENOMIC DNA]</scope>
</reference>
<sequence length="276" mass="31128">MGGFVIDRNAVFRYRPPLQTCQKKGKEVLSSEIGSVPREPGEGDMLDKIQIFSAEQAAELNSLEEKCQTLTSRANEIENRYGEGLRADADRKIEKCVSKIRDIELSQNPSDDFYIRDDADRAANLERKAPLEAERDQAQAEVDALKLEKKQIKAQLDELDAKKAPLEVLKRIQNRLDENWPMIVAGESMLKIAAVIGPDLIVAAIAPLFDAYMDSVDKLEPQLARKRKQDAKLFRNEYNSLTAAGFDSNQAMSILLARIKPYNLTDTLTIRLYDNK</sequence>
<feature type="coiled-coil region" evidence="1">
    <location>
        <begin position="53"/>
        <end position="80"/>
    </location>
</feature>
<feature type="coiled-coil region" evidence="1">
    <location>
        <begin position="128"/>
        <end position="162"/>
    </location>
</feature>
<evidence type="ECO:0000256" key="1">
    <source>
        <dbReference type="SAM" id="Coils"/>
    </source>
</evidence>